<accession>A0AC59HKF6</accession>
<name>A0AC59HKF6_ENTFL</name>
<evidence type="ECO:0000313" key="2">
    <source>
        <dbReference type="Proteomes" id="UP001317613"/>
    </source>
</evidence>
<proteinExistence type="predicted"/>
<gene>
    <name evidence="1" type="ORF">EfsSVR2332_01770</name>
</gene>
<reference evidence="1" key="1">
    <citation type="submission" date="2022-08" db="EMBL/GenBank/DDBJ databases">
        <title>Molecular epidemiological analysis of five strains of VanD-type vancomycin-resistant Enterococcus faecalis.</title>
        <authorList>
            <person name="Mimura K."/>
            <person name="Hashimoto Y."/>
            <person name="Tomita H."/>
        </authorList>
    </citation>
    <scope>NUCLEOTIDE SEQUENCE</scope>
    <source>
        <strain evidence="1">SVR2332</strain>
    </source>
</reference>
<dbReference type="Proteomes" id="UP001317613">
    <property type="component" value="Chromosome"/>
</dbReference>
<protein>
    <submittedName>
        <fullName evidence="1">Uncharacterized protein</fullName>
    </submittedName>
</protein>
<organism evidence="1 2">
    <name type="scientific">Enterococcus faecalis</name>
    <name type="common">Streptococcus faecalis</name>
    <dbReference type="NCBI Taxonomy" id="1351"/>
    <lineage>
        <taxon>Bacteria</taxon>
        <taxon>Bacillati</taxon>
        <taxon>Bacillota</taxon>
        <taxon>Bacilli</taxon>
        <taxon>Lactobacillales</taxon>
        <taxon>Enterococcaceae</taxon>
        <taxon>Enterococcus</taxon>
    </lineage>
</organism>
<dbReference type="EMBL" id="AP026729">
    <property type="protein sequence ID" value="BDQ60099.1"/>
    <property type="molecule type" value="Genomic_DNA"/>
</dbReference>
<evidence type="ECO:0000313" key="1">
    <source>
        <dbReference type="EMBL" id="BDQ60099.1"/>
    </source>
</evidence>
<sequence length="66" mass="7696">MFDFSDNTDRAFFSKRHLTIASERTSCSYATVSILKNQEELNVSNGRKHGQKMIEQKIIKKNNQFI</sequence>